<feature type="domain" description="N-acetyltransferase" evidence="11">
    <location>
        <begin position="146"/>
        <end position="297"/>
    </location>
</feature>
<comment type="subcellular location">
    <subcellularLocation>
        <location evidence="1">Endoplasmic reticulum membrane</location>
        <topology evidence="1">Peripheral membrane protein</topology>
    </subcellularLocation>
</comment>
<sequence>MSAVESISNEKFEERLGDQTSRGEEHVIRVVEDRISSRNVATRSVILEKKFLRCGKAGHIEDMVVDASARWVKLGKKVVDFLDESAPSGFTAGLGLATIYLAGTFSINMYRGFAWHNSNNSQSEPSISSDLKTMLANESNETLDRFNLRRLELSDKSKGFIDLLQQLSAIGFISDEEFEERFRDLTSRGEEHVICVVEDRISRRIVATGTVFVEKKFLRGCGKAGHIEDVVVDASARGVKLGKKVVDFLVEHARSVGCYKVILDCSVENKGFYEKCGFEEKALVEPQGPYSVQHRVYQGPYSVQHRVYLVHQPNHANCNAWYFLYEFTAFCRRSSLTDCVFFISCGWDYNNVEFTENYLANLSLYPGRSELPFLPSNTQAVILQPLGDKGFIIIGGDTIRGFTSSDQAWITLISEKLDSTISKLEANIPLPIQDRVSLSQSISSDLKTMSTNESNETLDRFNLRRLEVSDKSKGFIDLLQQLGEFEERFRDLTSRGEEHVICVVEDRISRRIVATGTVFVEKKFLRGCGKAGHIEDVVVDASARGVKLGKMVVDFLVEHARSVGCYKVILDCSVENKGFYEKCGFEEKANSPNKSKGSIDLLQQMSAVESISNEKFEERLGDQTSRGEEHVIRVVEDRISSRNVATRSVILEKKFLRCGKAGHIEDMVVDASARWVKLGKKVVDFLDESAPSVGCYI</sequence>
<evidence type="ECO:0000256" key="9">
    <source>
        <dbReference type="ARBA" id="ARBA00023315"/>
    </source>
</evidence>
<evidence type="ECO:0000256" key="7">
    <source>
        <dbReference type="ARBA" id="ARBA00022824"/>
    </source>
</evidence>
<evidence type="ECO:0000256" key="8">
    <source>
        <dbReference type="ARBA" id="ARBA00023136"/>
    </source>
</evidence>
<feature type="domain" description="N-acetyltransferase" evidence="11">
    <location>
        <begin position="461"/>
        <end position="606"/>
    </location>
</feature>
<comment type="similarity">
    <text evidence="3">Belongs to the acetyltransferase family. GNA1 subfamily.</text>
</comment>
<protein>
    <recommendedName>
        <fullName evidence="5">glucosamine-phosphate N-acetyltransferase</fullName>
        <ecNumber evidence="5">2.3.1.4</ecNumber>
    </recommendedName>
</protein>
<dbReference type="SUPFAM" id="SSF55729">
    <property type="entry name" value="Acyl-CoA N-acyltransferases (Nat)"/>
    <property type="match status" value="3"/>
</dbReference>
<keyword evidence="13" id="KW-1185">Reference proteome</keyword>
<dbReference type="InterPro" id="IPR039143">
    <property type="entry name" value="GNPNAT1-like"/>
</dbReference>
<dbReference type="Proteomes" id="UP001417504">
    <property type="component" value="Unassembled WGS sequence"/>
</dbReference>
<accession>A0AAP0IK22</accession>
<dbReference type="AlphaFoldDB" id="A0AAP0IK22"/>
<dbReference type="PANTHER" id="PTHR13355">
    <property type="entry name" value="GLUCOSAMINE 6-PHOSPHATE N-ACETYLTRANSFERASE"/>
    <property type="match status" value="1"/>
</dbReference>
<comment type="pathway">
    <text evidence="2">Nucleotide-sugar biosynthesis; UDP-N-acetyl-alpha-D-glucosamine biosynthesis; N-acetyl-alpha-D-glucosamine 1-phosphate from alpha-D-glucosamine 6-phosphate (route I): step 1/2.</text>
</comment>
<dbReference type="Pfam" id="PF00583">
    <property type="entry name" value="Acetyltransf_1"/>
    <property type="match status" value="2"/>
</dbReference>
<dbReference type="Pfam" id="PF11152">
    <property type="entry name" value="CCB2_CCB4"/>
    <property type="match status" value="1"/>
</dbReference>
<keyword evidence="9" id="KW-0012">Acyltransferase</keyword>
<evidence type="ECO:0000256" key="2">
    <source>
        <dbReference type="ARBA" id="ARBA00004832"/>
    </source>
</evidence>
<reference evidence="12 13" key="1">
    <citation type="submission" date="2024-01" db="EMBL/GenBank/DDBJ databases">
        <title>Genome assemblies of Stephania.</title>
        <authorList>
            <person name="Yang L."/>
        </authorList>
    </citation>
    <scope>NUCLEOTIDE SEQUENCE [LARGE SCALE GENOMIC DNA]</scope>
    <source>
        <strain evidence="12">QJT</strain>
        <tissue evidence="12">Leaf</tissue>
    </source>
</reference>
<evidence type="ECO:0000256" key="6">
    <source>
        <dbReference type="ARBA" id="ARBA00022679"/>
    </source>
</evidence>
<dbReference type="InterPro" id="IPR016181">
    <property type="entry name" value="Acyl_CoA_acyltransferase"/>
</dbReference>
<proteinExistence type="inferred from homology"/>
<gene>
    <name evidence="12" type="ORF">Sjap_015938</name>
</gene>
<evidence type="ECO:0000256" key="5">
    <source>
        <dbReference type="ARBA" id="ARBA00012703"/>
    </source>
</evidence>
<comment type="caution">
    <text evidence="12">The sequence shown here is derived from an EMBL/GenBank/DDBJ whole genome shotgun (WGS) entry which is preliminary data.</text>
</comment>
<dbReference type="PANTHER" id="PTHR13355:SF11">
    <property type="entry name" value="GLUCOSAMINE 6-PHOSPHATE N-ACETYLTRANSFERASE"/>
    <property type="match status" value="1"/>
</dbReference>
<evidence type="ECO:0000256" key="1">
    <source>
        <dbReference type="ARBA" id="ARBA00004406"/>
    </source>
</evidence>
<evidence type="ECO:0000256" key="10">
    <source>
        <dbReference type="ARBA" id="ARBA00048964"/>
    </source>
</evidence>
<keyword evidence="8" id="KW-0472">Membrane</keyword>
<dbReference type="GO" id="GO:0006044">
    <property type="term" value="P:N-acetylglucosamine metabolic process"/>
    <property type="evidence" value="ECO:0007669"/>
    <property type="project" value="UniProtKB-ARBA"/>
</dbReference>
<dbReference type="PROSITE" id="PS51186">
    <property type="entry name" value="GNAT"/>
    <property type="match status" value="2"/>
</dbReference>
<dbReference type="CDD" id="cd04301">
    <property type="entry name" value="NAT_SF"/>
    <property type="match status" value="2"/>
</dbReference>
<dbReference type="Gene3D" id="3.40.630.30">
    <property type="match status" value="4"/>
</dbReference>
<dbReference type="InterPro" id="IPR021325">
    <property type="entry name" value="CCB2/CCB4"/>
</dbReference>
<evidence type="ECO:0000313" key="13">
    <source>
        <dbReference type="Proteomes" id="UP001417504"/>
    </source>
</evidence>
<evidence type="ECO:0000256" key="4">
    <source>
        <dbReference type="ARBA" id="ARBA00011738"/>
    </source>
</evidence>
<dbReference type="InterPro" id="IPR000182">
    <property type="entry name" value="GNAT_dom"/>
</dbReference>
<dbReference type="FunFam" id="3.40.630.30:FF:000048">
    <property type="entry name" value="Glucosamine 6-phosphate N-acetyltransferase"/>
    <property type="match status" value="2"/>
</dbReference>
<comment type="catalytic activity">
    <reaction evidence="10">
        <text>D-glucosamine 6-phosphate + acetyl-CoA = N-acetyl-D-glucosamine 6-phosphate + CoA + H(+)</text>
        <dbReference type="Rhea" id="RHEA:10292"/>
        <dbReference type="ChEBI" id="CHEBI:15378"/>
        <dbReference type="ChEBI" id="CHEBI:57287"/>
        <dbReference type="ChEBI" id="CHEBI:57288"/>
        <dbReference type="ChEBI" id="CHEBI:57513"/>
        <dbReference type="ChEBI" id="CHEBI:58725"/>
        <dbReference type="EC" id="2.3.1.4"/>
    </reaction>
</comment>
<evidence type="ECO:0000313" key="12">
    <source>
        <dbReference type="EMBL" id="KAK9116991.1"/>
    </source>
</evidence>
<dbReference type="EMBL" id="JBBNAE010000006">
    <property type="protein sequence ID" value="KAK9116991.1"/>
    <property type="molecule type" value="Genomic_DNA"/>
</dbReference>
<organism evidence="12 13">
    <name type="scientific">Stephania japonica</name>
    <dbReference type="NCBI Taxonomy" id="461633"/>
    <lineage>
        <taxon>Eukaryota</taxon>
        <taxon>Viridiplantae</taxon>
        <taxon>Streptophyta</taxon>
        <taxon>Embryophyta</taxon>
        <taxon>Tracheophyta</taxon>
        <taxon>Spermatophyta</taxon>
        <taxon>Magnoliopsida</taxon>
        <taxon>Ranunculales</taxon>
        <taxon>Menispermaceae</taxon>
        <taxon>Menispermoideae</taxon>
        <taxon>Cissampelideae</taxon>
        <taxon>Stephania</taxon>
    </lineage>
</organism>
<evidence type="ECO:0000256" key="3">
    <source>
        <dbReference type="ARBA" id="ARBA00006048"/>
    </source>
</evidence>
<dbReference type="EC" id="2.3.1.4" evidence="5"/>
<evidence type="ECO:0000259" key="11">
    <source>
        <dbReference type="PROSITE" id="PS51186"/>
    </source>
</evidence>
<comment type="subunit">
    <text evidence="4">Homodimer.</text>
</comment>
<keyword evidence="6" id="KW-0808">Transferase</keyword>
<keyword evidence="7" id="KW-0256">Endoplasmic reticulum</keyword>
<name>A0AAP0IK22_9MAGN</name>
<dbReference type="GO" id="GO:0004343">
    <property type="term" value="F:glucosamine 6-phosphate N-acetyltransferase activity"/>
    <property type="evidence" value="ECO:0007669"/>
    <property type="project" value="UniProtKB-EC"/>
</dbReference>
<dbReference type="GO" id="GO:0005789">
    <property type="term" value="C:endoplasmic reticulum membrane"/>
    <property type="evidence" value="ECO:0007669"/>
    <property type="project" value="UniProtKB-SubCell"/>
</dbReference>